<sequence length="110" mass="12430">MGDVKNPNEHYGKKYLLSLNKVTECYSYSHGFKDNPDMELHKVGCNEKNDKCLTVNVTINEAKASWLGCASDYCKITENPCNINNIVCYKIIIIESNFSFRLMAAKQALA</sequence>
<organism evidence="1 2">
    <name type="scientific">Strongyloides papillosus</name>
    <name type="common">Intestinal threadworm</name>
    <dbReference type="NCBI Taxonomy" id="174720"/>
    <lineage>
        <taxon>Eukaryota</taxon>
        <taxon>Metazoa</taxon>
        <taxon>Ecdysozoa</taxon>
        <taxon>Nematoda</taxon>
        <taxon>Chromadorea</taxon>
        <taxon>Rhabditida</taxon>
        <taxon>Tylenchina</taxon>
        <taxon>Panagrolaimomorpha</taxon>
        <taxon>Strongyloidoidea</taxon>
        <taxon>Strongyloididae</taxon>
        <taxon>Strongyloides</taxon>
    </lineage>
</organism>
<accession>A0A0N5BL98</accession>
<proteinExistence type="predicted"/>
<dbReference type="WBParaSite" id="SPAL_0000669800.1">
    <property type="protein sequence ID" value="SPAL_0000669800.1"/>
    <property type="gene ID" value="SPAL_0000669800"/>
</dbReference>
<reference evidence="2" key="1">
    <citation type="submission" date="2017-02" db="UniProtKB">
        <authorList>
            <consortium name="WormBaseParasite"/>
        </authorList>
    </citation>
    <scope>IDENTIFICATION</scope>
</reference>
<dbReference type="AlphaFoldDB" id="A0A0N5BL98"/>
<name>A0A0N5BL98_STREA</name>
<evidence type="ECO:0000313" key="2">
    <source>
        <dbReference type="WBParaSite" id="SPAL_0000669800.1"/>
    </source>
</evidence>
<keyword evidence="1" id="KW-1185">Reference proteome</keyword>
<protein>
    <submittedName>
        <fullName evidence="2">SCP domain-containing protein</fullName>
    </submittedName>
</protein>
<evidence type="ECO:0000313" key="1">
    <source>
        <dbReference type="Proteomes" id="UP000046392"/>
    </source>
</evidence>
<dbReference type="Proteomes" id="UP000046392">
    <property type="component" value="Unplaced"/>
</dbReference>